<evidence type="ECO:0000313" key="3">
    <source>
        <dbReference type="Proteomes" id="UP001164743"/>
    </source>
</evidence>
<reference evidence="2" key="1">
    <citation type="submission" date="2022-10" db="EMBL/GenBank/DDBJ databases">
        <title>Puccinia triticina Genome sequencing and assembly.</title>
        <authorList>
            <person name="Li C."/>
        </authorList>
    </citation>
    <scope>NUCLEOTIDE SEQUENCE</scope>
    <source>
        <strain evidence="2">Pt15</strain>
    </source>
</reference>
<dbReference type="RefSeq" id="XP_053022600.1">
    <property type="nucleotide sequence ID" value="XM_053171416.1"/>
</dbReference>
<evidence type="ECO:0000313" key="2">
    <source>
        <dbReference type="EMBL" id="WAQ87045.1"/>
    </source>
</evidence>
<accession>A0ABY7CQU0</accession>
<dbReference type="GeneID" id="77812311"/>
<keyword evidence="1" id="KW-0472">Membrane</keyword>
<protein>
    <recommendedName>
        <fullName evidence="4">Copper transporter</fullName>
    </recommendedName>
</protein>
<dbReference type="Proteomes" id="UP001164743">
    <property type="component" value="Chromosome 7A"/>
</dbReference>
<keyword evidence="3" id="KW-1185">Reference proteome</keyword>
<name>A0ABY7CQU0_9BASI</name>
<proteinExistence type="predicted"/>
<gene>
    <name evidence="2" type="ORF">PtA15_7A774</name>
</gene>
<feature type="transmembrane region" description="Helical" evidence="1">
    <location>
        <begin position="86"/>
        <end position="109"/>
    </location>
</feature>
<sequence>MCHDFAPAIGLFGTRVQDSVALRAHTSSNRAMNIFLHSFSALPSSPLVSSHSQLPNSLGNIPNQANSCHNDLDTQDWNSDRIRPSWILIGALFAIREFLLAMVLLGTIMRMKSRIRTNRPSLQSICPFPRSVPKTV</sequence>
<evidence type="ECO:0008006" key="4">
    <source>
        <dbReference type="Google" id="ProtNLM"/>
    </source>
</evidence>
<keyword evidence="1" id="KW-1133">Transmembrane helix</keyword>
<dbReference type="EMBL" id="CP110427">
    <property type="protein sequence ID" value="WAQ87045.1"/>
    <property type="molecule type" value="Genomic_DNA"/>
</dbReference>
<evidence type="ECO:0000256" key="1">
    <source>
        <dbReference type="SAM" id="Phobius"/>
    </source>
</evidence>
<organism evidence="2 3">
    <name type="scientific">Puccinia triticina</name>
    <dbReference type="NCBI Taxonomy" id="208348"/>
    <lineage>
        <taxon>Eukaryota</taxon>
        <taxon>Fungi</taxon>
        <taxon>Dikarya</taxon>
        <taxon>Basidiomycota</taxon>
        <taxon>Pucciniomycotina</taxon>
        <taxon>Pucciniomycetes</taxon>
        <taxon>Pucciniales</taxon>
        <taxon>Pucciniaceae</taxon>
        <taxon>Puccinia</taxon>
    </lineage>
</organism>
<keyword evidence="1" id="KW-0812">Transmembrane</keyword>